<sequence>KDSPSWSAYMGKMFSAASTYLPSQVSDMMHQDRAFATVRLSVAGLRNICMTVYVRMEMRKYLNLYIIVCRIQKVPRLLVASLDGHLYIYNVDPQEGGDCHLAEKHR</sequence>
<name>A0ABD0Q2U1_CIRMR</name>
<accession>A0ABD0Q2U1</accession>
<evidence type="ECO:0008006" key="5">
    <source>
        <dbReference type="Google" id="ProtNLM"/>
    </source>
</evidence>
<dbReference type="AlphaFoldDB" id="A0ABD0Q2U1"/>
<keyword evidence="2" id="KW-0677">Repeat</keyword>
<protein>
    <recommendedName>
        <fullName evidence="5">WD repeat domain phosphoinositide-interacting protein 1</fullName>
    </recommendedName>
</protein>
<organism evidence="3 4">
    <name type="scientific">Cirrhinus mrigala</name>
    <name type="common">Mrigala</name>
    <dbReference type="NCBI Taxonomy" id="683832"/>
    <lineage>
        <taxon>Eukaryota</taxon>
        <taxon>Metazoa</taxon>
        <taxon>Chordata</taxon>
        <taxon>Craniata</taxon>
        <taxon>Vertebrata</taxon>
        <taxon>Euteleostomi</taxon>
        <taxon>Actinopterygii</taxon>
        <taxon>Neopterygii</taxon>
        <taxon>Teleostei</taxon>
        <taxon>Ostariophysi</taxon>
        <taxon>Cypriniformes</taxon>
        <taxon>Cyprinidae</taxon>
        <taxon>Labeoninae</taxon>
        <taxon>Labeonini</taxon>
        <taxon>Cirrhinus</taxon>
    </lineage>
</organism>
<evidence type="ECO:0000313" key="4">
    <source>
        <dbReference type="Proteomes" id="UP001529510"/>
    </source>
</evidence>
<keyword evidence="4" id="KW-1185">Reference proteome</keyword>
<keyword evidence="1" id="KW-0853">WD repeat</keyword>
<proteinExistence type="predicted"/>
<evidence type="ECO:0000313" key="3">
    <source>
        <dbReference type="EMBL" id="KAL0180220.1"/>
    </source>
</evidence>
<reference evidence="3 4" key="1">
    <citation type="submission" date="2024-05" db="EMBL/GenBank/DDBJ databases">
        <title>Genome sequencing and assembly of Indian major carp, Cirrhinus mrigala (Hamilton, 1822).</title>
        <authorList>
            <person name="Mohindra V."/>
            <person name="Chowdhury L.M."/>
            <person name="Lal K."/>
            <person name="Jena J.K."/>
        </authorList>
    </citation>
    <scope>NUCLEOTIDE SEQUENCE [LARGE SCALE GENOMIC DNA]</scope>
    <source>
        <strain evidence="3">CM1030</strain>
        <tissue evidence="3">Blood</tissue>
    </source>
</reference>
<dbReference type="InterPro" id="IPR048720">
    <property type="entry name" value="PROPPIN"/>
</dbReference>
<dbReference type="Proteomes" id="UP001529510">
    <property type="component" value="Unassembled WGS sequence"/>
</dbReference>
<comment type="caution">
    <text evidence="3">The sequence shown here is derived from an EMBL/GenBank/DDBJ whole genome shotgun (WGS) entry which is preliminary data.</text>
</comment>
<feature type="non-terminal residue" evidence="3">
    <location>
        <position position="1"/>
    </location>
</feature>
<gene>
    <name evidence="3" type="ORF">M9458_025662</name>
</gene>
<dbReference type="EMBL" id="JAMKFB020000012">
    <property type="protein sequence ID" value="KAL0180220.1"/>
    <property type="molecule type" value="Genomic_DNA"/>
</dbReference>
<evidence type="ECO:0000256" key="1">
    <source>
        <dbReference type="ARBA" id="ARBA00022574"/>
    </source>
</evidence>
<evidence type="ECO:0000256" key="2">
    <source>
        <dbReference type="ARBA" id="ARBA00022737"/>
    </source>
</evidence>
<dbReference type="Pfam" id="PF21032">
    <property type="entry name" value="PROPPIN"/>
    <property type="match status" value="1"/>
</dbReference>